<proteinExistence type="predicted"/>
<protein>
    <recommendedName>
        <fullName evidence="4">Secreted protein</fullName>
    </recommendedName>
</protein>
<keyword evidence="3" id="KW-1185">Reference proteome</keyword>
<reference evidence="2" key="1">
    <citation type="submission" date="2023-03" db="EMBL/GenBank/DDBJ databases">
        <title>Massive genome expansion in bonnet fungi (Mycena s.s.) driven by repeated elements and novel gene families across ecological guilds.</title>
        <authorList>
            <consortium name="Lawrence Berkeley National Laboratory"/>
            <person name="Harder C.B."/>
            <person name="Miyauchi S."/>
            <person name="Viragh M."/>
            <person name="Kuo A."/>
            <person name="Thoen E."/>
            <person name="Andreopoulos B."/>
            <person name="Lu D."/>
            <person name="Skrede I."/>
            <person name="Drula E."/>
            <person name="Henrissat B."/>
            <person name="Morin E."/>
            <person name="Kohler A."/>
            <person name="Barry K."/>
            <person name="LaButti K."/>
            <person name="Morin E."/>
            <person name="Salamov A."/>
            <person name="Lipzen A."/>
            <person name="Mereny Z."/>
            <person name="Hegedus B."/>
            <person name="Baldrian P."/>
            <person name="Stursova M."/>
            <person name="Weitz H."/>
            <person name="Taylor A."/>
            <person name="Grigoriev I.V."/>
            <person name="Nagy L.G."/>
            <person name="Martin F."/>
            <person name="Kauserud H."/>
        </authorList>
    </citation>
    <scope>NUCLEOTIDE SEQUENCE</scope>
    <source>
        <strain evidence="2">CBHHK067</strain>
    </source>
</reference>
<evidence type="ECO:0008006" key="4">
    <source>
        <dbReference type="Google" id="ProtNLM"/>
    </source>
</evidence>
<feature type="chain" id="PRO_5042018961" description="Secreted protein" evidence="1">
    <location>
        <begin position="17"/>
        <end position="133"/>
    </location>
</feature>
<organism evidence="2 3">
    <name type="scientific">Mycena rosella</name>
    <name type="common">Pink bonnet</name>
    <name type="synonym">Agaricus rosellus</name>
    <dbReference type="NCBI Taxonomy" id="1033263"/>
    <lineage>
        <taxon>Eukaryota</taxon>
        <taxon>Fungi</taxon>
        <taxon>Dikarya</taxon>
        <taxon>Basidiomycota</taxon>
        <taxon>Agaricomycotina</taxon>
        <taxon>Agaricomycetes</taxon>
        <taxon>Agaricomycetidae</taxon>
        <taxon>Agaricales</taxon>
        <taxon>Marasmiineae</taxon>
        <taxon>Mycenaceae</taxon>
        <taxon>Mycena</taxon>
    </lineage>
</organism>
<dbReference type="AlphaFoldDB" id="A0AAD7DSI2"/>
<dbReference type="EMBL" id="JARKIE010000031">
    <property type="protein sequence ID" value="KAJ7697252.1"/>
    <property type="molecule type" value="Genomic_DNA"/>
</dbReference>
<name>A0AAD7DSI2_MYCRO</name>
<keyword evidence="1" id="KW-0732">Signal</keyword>
<dbReference type="Proteomes" id="UP001221757">
    <property type="component" value="Unassembled WGS sequence"/>
</dbReference>
<sequence>MKFSVTLFALVPLVAARLPIVYTARESIELTILFRSRGAQLAGQLCLPLGKLDRHLRAFLRQQWPIEGVLMVVQRRRVLGRLRRADRLPWHPGHQHGWARGPHLVFQVRFEGAFTELGASGVIASEVIFGVAG</sequence>
<comment type="caution">
    <text evidence="2">The sequence shown here is derived from an EMBL/GenBank/DDBJ whole genome shotgun (WGS) entry which is preliminary data.</text>
</comment>
<evidence type="ECO:0000256" key="1">
    <source>
        <dbReference type="SAM" id="SignalP"/>
    </source>
</evidence>
<gene>
    <name evidence="2" type="ORF">B0H17DRAFT_1130559</name>
</gene>
<feature type="signal peptide" evidence="1">
    <location>
        <begin position="1"/>
        <end position="16"/>
    </location>
</feature>
<evidence type="ECO:0000313" key="3">
    <source>
        <dbReference type="Proteomes" id="UP001221757"/>
    </source>
</evidence>
<evidence type="ECO:0000313" key="2">
    <source>
        <dbReference type="EMBL" id="KAJ7697252.1"/>
    </source>
</evidence>
<accession>A0AAD7DSI2</accession>